<dbReference type="PROSITE" id="PS00455">
    <property type="entry name" value="AMP_BINDING"/>
    <property type="match status" value="1"/>
</dbReference>
<evidence type="ECO:0000259" key="2">
    <source>
        <dbReference type="Pfam" id="PF13193"/>
    </source>
</evidence>
<dbReference type="InterPro" id="IPR000873">
    <property type="entry name" value="AMP-dep_synth/lig_dom"/>
</dbReference>
<dbReference type="InterPro" id="IPR025110">
    <property type="entry name" value="AMP-bd_C"/>
</dbReference>
<name>A0A7Y9LN51_9BURK</name>
<dbReference type="InterPro" id="IPR042099">
    <property type="entry name" value="ANL_N_sf"/>
</dbReference>
<dbReference type="PANTHER" id="PTHR43767:SF10">
    <property type="entry name" value="SURFACTIN SYNTHASE SUBUNIT 1"/>
    <property type="match status" value="1"/>
</dbReference>
<dbReference type="Proteomes" id="UP000542125">
    <property type="component" value="Unassembled WGS sequence"/>
</dbReference>
<keyword evidence="3" id="KW-0436">Ligase</keyword>
<dbReference type="Gene3D" id="3.30.300.30">
    <property type="match status" value="1"/>
</dbReference>
<dbReference type="Pfam" id="PF00501">
    <property type="entry name" value="AMP-binding"/>
    <property type="match status" value="1"/>
</dbReference>
<accession>A0A7Y9LN51</accession>
<feature type="domain" description="AMP-dependent synthetase/ligase" evidence="1">
    <location>
        <begin position="24"/>
        <end position="383"/>
    </location>
</feature>
<dbReference type="GO" id="GO:0016877">
    <property type="term" value="F:ligase activity, forming carbon-sulfur bonds"/>
    <property type="evidence" value="ECO:0007669"/>
    <property type="project" value="UniProtKB-ARBA"/>
</dbReference>
<reference evidence="3 4" key="1">
    <citation type="submission" date="2020-07" db="EMBL/GenBank/DDBJ databases">
        <title>Genomic Encyclopedia of Type Strains, Phase IV (KMG-V): Genome sequencing to study the core and pangenomes of soil and plant-associated prokaryotes.</title>
        <authorList>
            <person name="Whitman W."/>
        </authorList>
    </citation>
    <scope>NUCLEOTIDE SEQUENCE [LARGE SCALE GENOMIC DNA]</scope>
    <source>
        <strain evidence="3 4">SAS40</strain>
    </source>
</reference>
<dbReference type="InterPro" id="IPR020845">
    <property type="entry name" value="AMP-binding_CS"/>
</dbReference>
<proteinExistence type="predicted"/>
<evidence type="ECO:0000259" key="1">
    <source>
        <dbReference type="Pfam" id="PF00501"/>
    </source>
</evidence>
<comment type="caution">
    <text evidence="3">The sequence shown here is derived from an EMBL/GenBank/DDBJ whole genome shotgun (WGS) entry which is preliminary data.</text>
</comment>
<evidence type="ECO:0000313" key="3">
    <source>
        <dbReference type="EMBL" id="NYE82351.1"/>
    </source>
</evidence>
<dbReference type="SUPFAM" id="SSF56801">
    <property type="entry name" value="Acetyl-CoA synthetase-like"/>
    <property type="match status" value="1"/>
</dbReference>
<sequence length="525" mass="55989">MTTNSLTSATGSAADFVAFPALIRQHAKATPDRSAFVCDGRELRWSGLAEALPRVTAACRSMGVQAGDKVAFITTISLEALATFFGVIAAGACTVPLATSATPAALLSMLRNADAKVLIVSADMFPVLADIVPDIETLFAGRLVAIGFDQAGWRTWDDWMASGDVHAALEPAALTPDQDFNLVYSSGTTGEPKGILHRHGMRSRQARRPSFGLGAGSVMILATPIYSNTTLQPMLATLAAGGTTVVMPKFKADAYLALCKQHGATHTMLVPVQYQRILDCPAFASTDLSSFVLKQCTGAPLDAGLKARIQQAWPGGLREIYGLTEGGCSCVLDADAYPDKLGTVGKPAADHDVRIIDDAGKVLPQGEAGEIVGHSPYMMAGYYKRPDATDAFYWRDETGKVFHRTGDIGRFDSDGFLILLDRKKDMIISGGFNIYAADLESVLAAHPDVQESTVIGIPSAQWGETPLALVVPVAGSATPASQLLAWVNAQVGKTQRLSAVEYRDDLPRSALGKVLKRELRQAYWK</sequence>
<protein>
    <submittedName>
        <fullName evidence="3">Acyl-CoA synthetase (AMP-forming)/AMP-acid ligase II</fullName>
    </submittedName>
</protein>
<dbReference type="PANTHER" id="PTHR43767">
    <property type="entry name" value="LONG-CHAIN-FATTY-ACID--COA LIGASE"/>
    <property type="match status" value="1"/>
</dbReference>
<dbReference type="RefSeq" id="WP_179585168.1">
    <property type="nucleotide sequence ID" value="NZ_JACBYR010000001.1"/>
</dbReference>
<dbReference type="InterPro" id="IPR050237">
    <property type="entry name" value="ATP-dep_AMP-bd_enzyme"/>
</dbReference>
<dbReference type="Gene3D" id="3.40.50.12780">
    <property type="entry name" value="N-terminal domain of ligase-like"/>
    <property type="match status" value="1"/>
</dbReference>
<gene>
    <name evidence="3" type="ORF">FHW18_001622</name>
</gene>
<organism evidence="3 4">
    <name type="scientific">Pigmentiphaga litoralis</name>
    <dbReference type="NCBI Taxonomy" id="516702"/>
    <lineage>
        <taxon>Bacteria</taxon>
        <taxon>Pseudomonadati</taxon>
        <taxon>Pseudomonadota</taxon>
        <taxon>Betaproteobacteria</taxon>
        <taxon>Burkholderiales</taxon>
        <taxon>Alcaligenaceae</taxon>
        <taxon>Pigmentiphaga</taxon>
    </lineage>
</organism>
<feature type="domain" description="AMP-binding enzyme C-terminal" evidence="2">
    <location>
        <begin position="439"/>
        <end position="513"/>
    </location>
</feature>
<dbReference type="Pfam" id="PF13193">
    <property type="entry name" value="AMP-binding_C"/>
    <property type="match status" value="1"/>
</dbReference>
<dbReference type="AlphaFoldDB" id="A0A7Y9LN51"/>
<keyword evidence="4" id="KW-1185">Reference proteome</keyword>
<dbReference type="EMBL" id="JACBYR010000001">
    <property type="protein sequence ID" value="NYE82351.1"/>
    <property type="molecule type" value="Genomic_DNA"/>
</dbReference>
<evidence type="ECO:0000313" key="4">
    <source>
        <dbReference type="Proteomes" id="UP000542125"/>
    </source>
</evidence>
<dbReference type="InterPro" id="IPR045851">
    <property type="entry name" value="AMP-bd_C_sf"/>
</dbReference>